<feature type="region of interest" description="Disordered" evidence="2">
    <location>
        <begin position="118"/>
        <end position="138"/>
    </location>
</feature>
<dbReference type="Proteomes" id="UP000029224">
    <property type="component" value="Unassembled WGS sequence"/>
</dbReference>
<dbReference type="Gene3D" id="2.60.120.200">
    <property type="match status" value="1"/>
</dbReference>
<keyword evidence="5" id="KW-1185">Reference proteome</keyword>
<dbReference type="EC" id="3.2.1.73" evidence="4"/>
<dbReference type="PANTHER" id="PTHR10963">
    <property type="entry name" value="GLYCOSYL HYDROLASE-RELATED"/>
    <property type="match status" value="1"/>
</dbReference>
<comment type="similarity">
    <text evidence="1">Belongs to the glycosyl hydrolase 16 family.</text>
</comment>
<keyword evidence="4" id="KW-0326">Glycosidase</keyword>
<name>A0A090T3U3_9VIBR</name>
<accession>A0A090T3U3</accession>
<reference evidence="4 5" key="2">
    <citation type="submission" date="2014-09" db="EMBL/GenBank/DDBJ databases">
        <authorList>
            <consortium name="NBRP consortium"/>
            <person name="Sawabe T."/>
            <person name="Meirelles P."/>
            <person name="Nakanishi M."/>
            <person name="Sayaka M."/>
            <person name="Hattori M."/>
            <person name="Ohkuma M."/>
        </authorList>
    </citation>
    <scope>NUCLEOTIDE SEQUENCE [LARGE SCALE GENOMIC DNA]</scope>
    <source>
        <strain evidence="4 5">JCM 19240</strain>
    </source>
</reference>
<dbReference type="Pfam" id="PF00722">
    <property type="entry name" value="Glyco_hydro_16"/>
    <property type="match status" value="1"/>
</dbReference>
<dbReference type="EMBL" id="BBMT01000003">
    <property type="protein sequence ID" value="GAL33419.1"/>
    <property type="molecule type" value="Genomic_DNA"/>
</dbReference>
<dbReference type="OrthoDB" id="9809583at2"/>
<sequence length="534" mass="59053">MRMEKRTANLSPTLLGSVISVALLSGCASTDKEQEADTSLVQTKAPVMLTNAPVEVSGDWQLVWEDQFEGDNISKRNWSLEQNCWGGGNNEQQCYTNRSKNAFVQDGLLHIVAHKERYTGPDNPEGKAGPEKTLPYTSARLRTKDKRDQKYGRFEIRAKLPTGQGTWPAIWMLPTENKYGTWAASGEIDIMEAVNLKTQSDAPNAKPGDEENRIYGSLHYGKKWPDNVYSGQGATLPQGVNPADGFHTYAIEWEEGEIRWYVDNLHYATQTQDGWYSQYEKEKGLLVNAKGAAPFDEKFHLLLNLAIGGSWSANANQQGVDDSDYPKTMLVDYVKVYRCGVDRWKGKGCTSRSELAKHVEGHAAPAILAADDSYADGPTLDVFTDTLNAALAFASYDPVNLVEHAVVEEAGRGSVLEITKQNGAGNLYFRSPVTDMTDWKKNGTLIFDIKVEQGSDTELLIKMDSGWPNTSDYVVPTPAEGEWGQVKIAIADILDSDNSFAPGSQADPKAVNNLLVFEPQGAMTFKLDNVRFER</sequence>
<dbReference type="InterPro" id="IPR008979">
    <property type="entry name" value="Galactose-bd-like_sf"/>
</dbReference>
<dbReference type="PROSITE" id="PS51257">
    <property type="entry name" value="PROKAR_LIPOPROTEIN"/>
    <property type="match status" value="1"/>
</dbReference>
<evidence type="ECO:0000259" key="3">
    <source>
        <dbReference type="PROSITE" id="PS51762"/>
    </source>
</evidence>
<feature type="domain" description="GH16" evidence="3">
    <location>
        <begin position="47"/>
        <end position="342"/>
    </location>
</feature>
<dbReference type="InterPro" id="IPR013320">
    <property type="entry name" value="ConA-like_dom_sf"/>
</dbReference>
<keyword evidence="4" id="KW-0378">Hydrolase</keyword>
<dbReference type="SUPFAM" id="SSF49785">
    <property type="entry name" value="Galactose-binding domain-like"/>
    <property type="match status" value="1"/>
</dbReference>
<evidence type="ECO:0000256" key="1">
    <source>
        <dbReference type="ARBA" id="ARBA00006865"/>
    </source>
</evidence>
<feature type="compositionally biased region" description="Basic and acidic residues" evidence="2">
    <location>
        <begin position="118"/>
        <end position="130"/>
    </location>
</feature>
<comment type="caution">
    <text evidence="4">The sequence shown here is derived from an EMBL/GenBank/DDBJ whole genome shotgun (WGS) entry which is preliminary data.</text>
</comment>
<evidence type="ECO:0000256" key="2">
    <source>
        <dbReference type="SAM" id="MobiDB-lite"/>
    </source>
</evidence>
<dbReference type="SUPFAM" id="SSF49899">
    <property type="entry name" value="Concanavalin A-like lectins/glucanases"/>
    <property type="match status" value="1"/>
</dbReference>
<dbReference type="PROSITE" id="PS51762">
    <property type="entry name" value="GH16_2"/>
    <property type="match status" value="1"/>
</dbReference>
<reference evidence="4 5" key="1">
    <citation type="submission" date="2014-09" db="EMBL/GenBank/DDBJ databases">
        <title>Vibrio maritimus JCM 19240. (C210) whole genome shotgun sequence.</title>
        <authorList>
            <person name="Sawabe T."/>
            <person name="Meirelles P."/>
            <person name="Nakanishi M."/>
            <person name="Sayaka M."/>
            <person name="Hattori M."/>
            <person name="Ohkuma M."/>
        </authorList>
    </citation>
    <scope>NUCLEOTIDE SEQUENCE [LARGE SCALE GENOMIC DNA]</scope>
    <source>
        <strain evidence="4 5">JCM 19240</strain>
    </source>
</reference>
<gene>
    <name evidence="4" type="ORF">JCM19240_2115</name>
</gene>
<dbReference type="PANTHER" id="PTHR10963:SF55">
    <property type="entry name" value="GLYCOSIDE HYDROLASE FAMILY 16 PROTEIN"/>
    <property type="match status" value="1"/>
</dbReference>
<dbReference type="CDD" id="cd08023">
    <property type="entry name" value="GH16_laminarinase_like"/>
    <property type="match status" value="1"/>
</dbReference>
<dbReference type="InterPro" id="IPR050546">
    <property type="entry name" value="Glycosyl_Hydrlase_16"/>
</dbReference>
<dbReference type="GO" id="GO:0005975">
    <property type="term" value="P:carbohydrate metabolic process"/>
    <property type="evidence" value="ECO:0007669"/>
    <property type="project" value="InterPro"/>
</dbReference>
<dbReference type="GO" id="GO:0042972">
    <property type="term" value="F:licheninase activity"/>
    <property type="evidence" value="ECO:0007669"/>
    <property type="project" value="UniProtKB-EC"/>
</dbReference>
<evidence type="ECO:0000313" key="4">
    <source>
        <dbReference type="EMBL" id="GAL33419.1"/>
    </source>
</evidence>
<dbReference type="Gene3D" id="2.60.120.430">
    <property type="entry name" value="Galactose-binding lectin"/>
    <property type="match status" value="1"/>
</dbReference>
<protein>
    <submittedName>
        <fullName evidence="4">Beta-glucanase</fullName>
        <ecNumber evidence="4">3.2.1.73</ecNumber>
    </submittedName>
</protein>
<evidence type="ECO:0000313" key="5">
    <source>
        <dbReference type="Proteomes" id="UP000029224"/>
    </source>
</evidence>
<proteinExistence type="inferred from homology"/>
<organism evidence="4 5">
    <name type="scientific">Vibrio maritimus</name>
    <dbReference type="NCBI Taxonomy" id="990268"/>
    <lineage>
        <taxon>Bacteria</taxon>
        <taxon>Pseudomonadati</taxon>
        <taxon>Pseudomonadota</taxon>
        <taxon>Gammaproteobacteria</taxon>
        <taxon>Vibrionales</taxon>
        <taxon>Vibrionaceae</taxon>
        <taxon>Vibrio</taxon>
    </lineage>
</organism>
<dbReference type="InterPro" id="IPR000757">
    <property type="entry name" value="Beta-glucanase-like"/>
</dbReference>
<dbReference type="AlphaFoldDB" id="A0A090T3U3"/>